<name>A0A2R6W125_MARPO</name>
<dbReference type="EMBL" id="KZ772860">
    <property type="protein sequence ID" value="PTQ27561.1"/>
    <property type="molecule type" value="Genomic_DNA"/>
</dbReference>
<organism evidence="1 2">
    <name type="scientific">Marchantia polymorpha</name>
    <name type="common">Common liverwort</name>
    <name type="synonym">Marchantia aquatica</name>
    <dbReference type="NCBI Taxonomy" id="3197"/>
    <lineage>
        <taxon>Eukaryota</taxon>
        <taxon>Viridiplantae</taxon>
        <taxon>Streptophyta</taxon>
        <taxon>Embryophyta</taxon>
        <taxon>Marchantiophyta</taxon>
        <taxon>Marchantiopsida</taxon>
        <taxon>Marchantiidae</taxon>
        <taxon>Marchantiales</taxon>
        <taxon>Marchantiaceae</taxon>
        <taxon>Marchantia</taxon>
    </lineage>
</organism>
<accession>A0A2R6W125</accession>
<gene>
    <name evidence="1" type="ORF">MARPO_0192s0001</name>
</gene>
<proteinExistence type="predicted"/>
<evidence type="ECO:0000313" key="1">
    <source>
        <dbReference type="EMBL" id="PTQ27561.1"/>
    </source>
</evidence>
<protein>
    <submittedName>
        <fullName evidence="1">Uncharacterized protein</fullName>
    </submittedName>
</protein>
<reference evidence="2" key="1">
    <citation type="journal article" date="2017" name="Cell">
        <title>Insights into land plant evolution garnered from the Marchantia polymorpha genome.</title>
        <authorList>
            <person name="Bowman J.L."/>
            <person name="Kohchi T."/>
            <person name="Yamato K.T."/>
            <person name="Jenkins J."/>
            <person name="Shu S."/>
            <person name="Ishizaki K."/>
            <person name="Yamaoka S."/>
            <person name="Nishihama R."/>
            <person name="Nakamura Y."/>
            <person name="Berger F."/>
            <person name="Adam C."/>
            <person name="Aki S.S."/>
            <person name="Althoff F."/>
            <person name="Araki T."/>
            <person name="Arteaga-Vazquez M.A."/>
            <person name="Balasubrmanian S."/>
            <person name="Barry K."/>
            <person name="Bauer D."/>
            <person name="Boehm C.R."/>
            <person name="Briginshaw L."/>
            <person name="Caballero-Perez J."/>
            <person name="Catarino B."/>
            <person name="Chen F."/>
            <person name="Chiyoda S."/>
            <person name="Chovatia M."/>
            <person name="Davies K.M."/>
            <person name="Delmans M."/>
            <person name="Demura T."/>
            <person name="Dierschke T."/>
            <person name="Dolan L."/>
            <person name="Dorantes-Acosta A.E."/>
            <person name="Eklund D.M."/>
            <person name="Florent S.N."/>
            <person name="Flores-Sandoval E."/>
            <person name="Fujiyama A."/>
            <person name="Fukuzawa H."/>
            <person name="Galik B."/>
            <person name="Grimanelli D."/>
            <person name="Grimwood J."/>
            <person name="Grossniklaus U."/>
            <person name="Hamada T."/>
            <person name="Haseloff J."/>
            <person name="Hetherington A.J."/>
            <person name="Higo A."/>
            <person name="Hirakawa Y."/>
            <person name="Hundley H.N."/>
            <person name="Ikeda Y."/>
            <person name="Inoue K."/>
            <person name="Inoue S.I."/>
            <person name="Ishida S."/>
            <person name="Jia Q."/>
            <person name="Kakita M."/>
            <person name="Kanazawa T."/>
            <person name="Kawai Y."/>
            <person name="Kawashima T."/>
            <person name="Kennedy M."/>
            <person name="Kinose K."/>
            <person name="Kinoshita T."/>
            <person name="Kohara Y."/>
            <person name="Koide E."/>
            <person name="Komatsu K."/>
            <person name="Kopischke S."/>
            <person name="Kubo M."/>
            <person name="Kyozuka J."/>
            <person name="Lagercrantz U."/>
            <person name="Lin S.S."/>
            <person name="Lindquist E."/>
            <person name="Lipzen A.M."/>
            <person name="Lu C.W."/>
            <person name="De Luna E."/>
            <person name="Martienssen R.A."/>
            <person name="Minamino N."/>
            <person name="Mizutani M."/>
            <person name="Mizutani M."/>
            <person name="Mochizuki N."/>
            <person name="Monte I."/>
            <person name="Mosher R."/>
            <person name="Nagasaki H."/>
            <person name="Nakagami H."/>
            <person name="Naramoto S."/>
            <person name="Nishitani K."/>
            <person name="Ohtani M."/>
            <person name="Okamoto T."/>
            <person name="Okumura M."/>
            <person name="Phillips J."/>
            <person name="Pollak B."/>
            <person name="Reinders A."/>
            <person name="Rovekamp M."/>
            <person name="Sano R."/>
            <person name="Sawa S."/>
            <person name="Schmid M.W."/>
            <person name="Shirakawa M."/>
            <person name="Solano R."/>
            <person name="Spunde A."/>
            <person name="Suetsugu N."/>
            <person name="Sugano S."/>
            <person name="Sugiyama A."/>
            <person name="Sun R."/>
            <person name="Suzuki Y."/>
            <person name="Takenaka M."/>
            <person name="Takezawa D."/>
            <person name="Tomogane H."/>
            <person name="Tsuzuki M."/>
            <person name="Ueda T."/>
            <person name="Umeda M."/>
            <person name="Ward J.M."/>
            <person name="Watanabe Y."/>
            <person name="Yazaki K."/>
            <person name="Yokoyama R."/>
            <person name="Yoshitake Y."/>
            <person name="Yotsui I."/>
            <person name="Zachgo S."/>
            <person name="Schmutz J."/>
        </authorList>
    </citation>
    <scope>NUCLEOTIDE SEQUENCE [LARGE SCALE GENOMIC DNA]</scope>
    <source>
        <strain evidence="2">Tak-1</strain>
    </source>
</reference>
<keyword evidence="2" id="KW-1185">Reference proteome</keyword>
<evidence type="ECO:0000313" key="2">
    <source>
        <dbReference type="Proteomes" id="UP000244005"/>
    </source>
</evidence>
<sequence>MAVYALEWSSCCLEILPKCCHPRQRGLGLLRIYHISSHSFDSTGSPDKSFRSIRSKRRNVDDLFTSSRKYEQAPVSSGFAFSHMLQVST</sequence>
<dbReference type="Proteomes" id="UP000244005">
    <property type="component" value="Unassembled WGS sequence"/>
</dbReference>
<dbReference type="AlphaFoldDB" id="A0A2R6W125"/>